<evidence type="ECO:0000313" key="3">
    <source>
        <dbReference type="Proteomes" id="UP001314170"/>
    </source>
</evidence>
<proteinExistence type="predicted"/>
<protein>
    <submittedName>
        <fullName evidence="2">Uncharacterized protein</fullName>
    </submittedName>
</protein>
<feature type="compositionally biased region" description="Polar residues" evidence="1">
    <location>
        <begin position="83"/>
        <end position="94"/>
    </location>
</feature>
<comment type="caution">
    <text evidence="2">The sequence shown here is derived from an EMBL/GenBank/DDBJ whole genome shotgun (WGS) entry which is preliminary data.</text>
</comment>
<dbReference type="Proteomes" id="UP001314170">
    <property type="component" value="Unassembled WGS sequence"/>
</dbReference>
<keyword evidence="3" id="KW-1185">Reference proteome</keyword>
<dbReference type="EMBL" id="CAWUPB010001158">
    <property type="protein sequence ID" value="CAK7339456.1"/>
    <property type="molecule type" value="Genomic_DNA"/>
</dbReference>
<gene>
    <name evidence="2" type="ORF">DCAF_LOCUS14508</name>
</gene>
<evidence type="ECO:0000256" key="1">
    <source>
        <dbReference type="SAM" id="MobiDB-lite"/>
    </source>
</evidence>
<organism evidence="2 3">
    <name type="scientific">Dovyalis caffra</name>
    <dbReference type="NCBI Taxonomy" id="77055"/>
    <lineage>
        <taxon>Eukaryota</taxon>
        <taxon>Viridiplantae</taxon>
        <taxon>Streptophyta</taxon>
        <taxon>Embryophyta</taxon>
        <taxon>Tracheophyta</taxon>
        <taxon>Spermatophyta</taxon>
        <taxon>Magnoliopsida</taxon>
        <taxon>eudicotyledons</taxon>
        <taxon>Gunneridae</taxon>
        <taxon>Pentapetalae</taxon>
        <taxon>rosids</taxon>
        <taxon>fabids</taxon>
        <taxon>Malpighiales</taxon>
        <taxon>Salicaceae</taxon>
        <taxon>Flacourtieae</taxon>
        <taxon>Dovyalis</taxon>
    </lineage>
</organism>
<name>A0AAV1RUK7_9ROSI</name>
<evidence type="ECO:0000313" key="2">
    <source>
        <dbReference type="EMBL" id="CAK7339456.1"/>
    </source>
</evidence>
<reference evidence="2 3" key="1">
    <citation type="submission" date="2024-01" db="EMBL/GenBank/DDBJ databases">
        <authorList>
            <person name="Waweru B."/>
        </authorList>
    </citation>
    <scope>NUCLEOTIDE SEQUENCE [LARGE SCALE GENOMIC DNA]</scope>
</reference>
<dbReference type="AlphaFoldDB" id="A0AAV1RUK7"/>
<accession>A0AAV1RUK7</accession>
<sequence>MNDRSIASCSLFKAKSRKGGNSHQLGFLLFFYCVRKKREQSLLEASGMGVIGMAQRYLVTERVFPSPPIPQVSKKNPRASHAWSWNNKAPRTRS</sequence>
<feature type="region of interest" description="Disordered" evidence="1">
    <location>
        <begin position="67"/>
        <end position="94"/>
    </location>
</feature>